<dbReference type="Gene3D" id="1.10.10.60">
    <property type="entry name" value="Homeodomain-like"/>
    <property type="match status" value="1"/>
</dbReference>
<dbReference type="AlphaFoldDB" id="A0A3N4MJD5"/>
<dbReference type="RefSeq" id="WP_120514917.1">
    <property type="nucleotide sequence ID" value="NZ_QXZY01000002.1"/>
</dbReference>
<keyword evidence="2" id="KW-0238">DNA-binding</keyword>
<proteinExistence type="predicted"/>
<dbReference type="PANTHER" id="PTHR43280:SF2">
    <property type="entry name" value="HTH-TYPE TRANSCRIPTIONAL REGULATOR EXSA"/>
    <property type="match status" value="1"/>
</dbReference>
<evidence type="ECO:0000256" key="2">
    <source>
        <dbReference type="ARBA" id="ARBA00023125"/>
    </source>
</evidence>
<dbReference type="GO" id="GO:0003700">
    <property type="term" value="F:DNA-binding transcription factor activity"/>
    <property type="evidence" value="ECO:0007669"/>
    <property type="project" value="InterPro"/>
</dbReference>
<evidence type="ECO:0000313" key="6">
    <source>
        <dbReference type="Proteomes" id="UP000279089"/>
    </source>
</evidence>
<organism evidence="5 6">
    <name type="scientific">Chitinophaga barathri</name>
    <dbReference type="NCBI Taxonomy" id="1647451"/>
    <lineage>
        <taxon>Bacteria</taxon>
        <taxon>Pseudomonadati</taxon>
        <taxon>Bacteroidota</taxon>
        <taxon>Chitinophagia</taxon>
        <taxon>Chitinophagales</taxon>
        <taxon>Chitinophagaceae</taxon>
        <taxon>Chitinophaga</taxon>
    </lineage>
</organism>
<dbReference type="SMART" id="SM00342">
    <property type="entry name" value="HTH_ARAC"/>
    <property type="match status" value="1"/>
</dbReference>
<dbReference type="Proteomes" id="UP000279089">
    <property type="component" value="Unassembled WGS sequence"/>
</dbReference>
<reference evidence="6" key="1">
    <citation type="submission" date="2018-11" db="EMBL/GenBank/DDBJ databases">
        <title>Chitinophaga lutea sp.nov., isolate from arsenic contaminated soil.</title>
        <authorList>
            <person name="Zong Y."/>
        </authorList>
    </citation>
    <scope>NUCLEOTIDE SEQUENCE [LARGE SCALE GENOMIC DNA]</scope>
    <source>
        <strain evidence="6">YLT18</strain>
    </source>
</reference>
<dbReference type="InterPro" id="IPR018634">
    <property type="entry name" value="ChrB_C"/>
</dbReference>
<keyword evidence="3" id="KW-0804">Transcription</keyword>
<dbReference type="PROSITE" id="PS01124">
    <property type="entry name" value="HTH_ARAC_FAMILY_2"/>
    <property type="match status" value="1"/>
</dbReference>
<dbReference type="InterPro" id="IPR018062">
    <property type="entry name" value="HTH_AraC-typ_CS"/>
</dbReference>
<protein>
    <submittedName>
        <fullName evidence="5">Helix-turn-helix domain-containing protein</fullName>
    </submittedName>
</protein>
<evidence type="ECO:0000313" key="5">
    <source>
        <dbReference type="EMBL" id="RPD41947.1"/>
    </source>
</evidence>
<sequence>MKWVTLHRPKIDHIACSWFILRFINPNAEILFVSYEEVNDFIGRDDVMLFDIKGAEYTTLNNDGCMFDVFVRKHQPENPALEEIAHIVRGAVTGSFHFAPQSAGLWAVVMGIAYNVHSDAEFLQQSLAVFDGLLTWETRFRKPLHKYSEYKLMEVFHRFITQKYGDRAKKPVWVKEIAAIVQDEIDTSLSLDLAALSEKLPANPGSLIPYPDFHTFGEEIRRRRIEKAMQLMEEDKYSLTEVAYITGFSDLGHFSRIFSEHYGKTPTGHLKTIRAQKNKEEEE</sequence>
<evidence type="ECO:0000256" key="3">
    <source>
        <dbReference type="ARBA" id="ARBA00023163"/>
    </source>
</evidence>
<dbReference type="OrthoDB" id="2666928at2"/>
<dbReference type="Pfam" id="PF09828">
    <property type="entry name" value="ChrB_C"/>
    <property type="match status" value="1"/>
</dbReference>
<evidence type="ECO:0000259" key="4">
    <source>
        <dbReference type="PROSITE" id="PS01124"/>
    </source>
</evidence>
<dbReference type="PROSITE" id="PS00041">
    <property type="entry name" value="HTH_ARAC_FAMILY_1"/>
    <property type="match status" value="1"/>
</dbReference>
<gene>
    <name evidence="5" type="ORF">EG028_07260</name>
</gene>
<feature type="domain" description="HTH araC/xylS-type" evidence="4">
    <location>
        <begin position="215"/>
        <end position="272"/>
    </location>
</feature>
<comment type="caution">
    <text evidence="5">The sequence shown here is derived from an EMBL/GenBank/DDBJ whole genome shotgun (WGS) entry which is preliminary data.</text>
</comment>
<keyword evidence="1" id="KW-0805">Transcription regulation</keyword>
<name>A0A3N4MJD5_9BACT</name>
<dbReference type="PANTHER" id="PTHR43280">
    <property type="entry name" value="ARAC-FAMILY TRANSCRIPTIONAL REGULATOR"/>
    <property type="match status" value="1"/>
</dbReference>
<dbReference type="EMBL" id="RMBX01000003">
    <property type="protein sequence ID" value="RPD41947.1"/>
    <property type="molecule type" value="Genomic_DNA"/>
</dbReference>
<dbReference type="GO" id="GO:0043565">
    <property type="term" value="F:sequence-specific DNA binding"/>
    <property type="evidence" value="ECO:0007669"/>
    <property type="project" value="InterPro"/>
</dbReference>
<evidence type="ECO:0000256" key="1">
    <source>
        <dbReference type="ARBA" id="ARBA00023015"/>
    </source>
</evidence>
<keyword evidence="6" id="KW-1185">Reference proteome</keyword>
<accession>A0A3N4MJD5</accession>
<dbReference type="SUPFAM" id="SSF46689">
    <property type="entry name" value="Homeodomain-like"/>
    <property type="match status" value="1"/>
</dbReference>
<dbReference type="InterPro" id="IPR009057">
    <property type="entry name" value="Homeodomain-like_sf"/>
</dbReference>
<dbReference type="InterPro" id="IPR018060">
    <property type="entry name" value="HTH_AraC"/>
</dbReference>
<dbReference type="Pfam" id="PF12833">
    <property type="entry name" value="HTH_18"/>
    <property type="match status" value="1"/>
</dbReference>